<evidence type="ECO:0000313" key="3">
    <source>
        <dbReference type="Proteomes" id="UP000295252"/>
    </source>
</evidence>
<organism evidence="2 3">
    <name type="scientific">Coffea canephora</name>
    <name type="common">Robusta coffee</name>
    <dbReference type="NCBI Taxonomy" id="49390"/>
    <lineage>
        <taxon>Eukaryota</taxon>
        <taxon>Viridiplantae</taxon>
        <taxon>Streptophyta</taxon>
        <taxon>Embryophyta</taxon>
        <taxon>Tracheophyta</taxon>
        <taxon>Spermatophyta</taxon>
        <taxon>Magnoliopsida</taxon>
        <taxon>eudicotyledons</taxon>
        <taxon>Gunneridae</taxon>
        <taxon>Pentapetalae</taxon>
        <taxon>asterids</taxon>
        <taxon>lamiids</taxon>
        <taxon>Gentianales</taxon>
        <taxon>Rubiaceae</taxon>
        <taxon>Ixoroideae</taxon>
        <taxon>Gardenieae complex</taxon>
        <taxon>Bertiereae - Coffeeae clade</taxon>
        <taxon>Coffeeae</taxon>
        <taxon>Coffea</taxon>
    </lineage>
</organism>
<reference evidence="2" key="3">
    <citation type="submission" date="2014-06" db="EMBL/GenBank/DDBJ databases">
        <title>Structure and adaptive landscape of the coffee genome.</title>
        <authorList>
            <person name="Denoeud F."/>
            <person name="Wincker P."/>
            <person name="Lashermes P."/>
        </authorList>
    </citation>
    <scope>NUCLEOTIDE SEQUENCE [LARGE SCALE GENOMIC DNA]</scope>
    <source>
        <strain evidence="2">DH200</strain>
    </source>
</reference>
<dbReference type="Gene3D" id="1.10.510.10">
    <property type="entry name" value="Transferase(Phosphotransferase) domain 1"/>
    <property type="match status" value="1"/>
</dbReference>
<dbReference type="InParanoid" id="A0A068VDL3"/>
<dbReference type="AlphaFoldDB" id="A0A068VDL3"/>
<dbReference type="PANTHER" id="PTHR45631:SF202">
    <property type="entry name" value="SENESCENCE-INDUCED RECEPTOR-LIKE SERINE_THREONINE-PROTEIN KINASE"/>
    <property type="match status" value="1"/>
</dbReference>
<protein>
    <recommendedName>
        <fullName evidence="4">Serine-threonine/tyrosine-protein kinase catalytic domain-containing protein</fullName>
    </recommendedName>
</protein>
<accession>A0A068VDL3</accession>
<dbReference type="Gramene" id="CDP18930">
    <property type="protein sequence ID" value="CDP18930"/>
    <property type="gene ID" value="GSCOC_T00011305001"/>
</dbReference>
<evidence type="ECO:0008006" key="4">
    <source>
        <dbReference type="Google" id="ProtNLM"/>
    </source>
</evidence>
<keyword evidence="3" id="KW-1185">Reference proteome</keyword>
<dbReference type="EMBL" id="HG739391">
    <property type="protein sequence ID" value="CDP18930.1"/>
    <property type="molecule type" value="Genomic_DNA"/>
</dbReference>
<dbReference type="PANTHER" id="PTHR45631">
    <property type="entry name" value="OS07G0107800 PROTEIN-RELATED"/>
    <property type="match status" value="1"/>
</dbReference>
<dbReference type="EMBL" id="HG739391">
    <property type="protein sequence ID" value="CDP18925.1"/>
    <property type="molecule type" value="Genomic_DNA"/>
</dbReference>
<proteinExistence type="predicted"/>
<evidence type="ECO:0000313" key="2">
    <source>
        <dbReference type="EMBL" id="CDP18930.1"/>
    </source>
</evidence>
<dbReference type="STRING" id="49390.A0A068VDL3"/>
<sequence>MTSKLAFRYNYTFKFNEKSDVYSLGIVLLELITGKPAIIKGTDDVNIHIVEWVNKRVERGDIHEIMDPKLKGKFNINSAWKFLEAAMTCTMAMASQRMSAMELLVELKQCLAIELSEEIASRAADFPQDGGLEIDTAPSPR</sequence>
<reference evidence="3" key="2">
    <citation type="journal article" date="2014" name="Science">
        <title>The coffee genome provides insight into the convergent evolution of caffeine biosynthesis.</title>
        <authorList>
            <person name="Denoeud F."/>
            <person name="Carretero-Paulet L."/>
            <person name="Dereeper A."/>
            <person name="Droc G."/>
            <person name="Guyot R."/>
            <person name="Pietrella M."/>
            <person name="Zheng C."/>
            <person name="Alberti A."/>
            <person name="Anthony F."/>
            <person name="Aprea G."/>
            <person name="Aury J.M."/>
            <person name="Bento P."/>
            <person name="Bernard M."/>
            <person name="Bocs S."/>
            <person name="Campa C."/>
            <person name="Cenci A."/>
            <person name="Combes M.C."/>
            <person name="Crouzillat D."/>
            <person name="Da Silva C."/>
            <person name="Daddiego L."/>
            <person name="De Bellis F."/>
            <person name="Dussert S."/>
            <person name="Garsmeur O."/>
            <person name="Gayraud T."/>
            <person name="Guignon V."/>
            <person name="Jahn K."/>
            <person name="Jamilloux V."/>
            <person name="Joet T."/>
            <person name="Labadie K."/>
            <person name="Lan T."/>
            <person name="Leclercq J."/>
            <person name="Lepelley M."/>
            <person name="Leroy T."/>
            <person name="Li L.T."/>
            <person name="Librado P."/>
            <person name="Lopez L."/>
            <person name="Munoz A."/>
            <person name="Noel B."/>
            <person name="Pallavicini A."/>
            <person name="Perrotta G."/>
            <person name="Poncet V."/>
            <person name="Pot D."/>
            <person name="Priyono X."/>
            <person name="Rigoreau M."/>
            <person name="Rouard M."/>
            <person name="Rozas J."/>
            <person name="Tranchant-Dubreuil C."/>
            <person name="VanBuren R."/>
            <person name="Zhang Q."/>
            <person name="Andrade A.C."/>
            <person name="Argout X."/>
            <person name="Bertrand B."/>
            <person name="de Kochko A."/>
            <person name="Graziosi G."/>
            <person name="Henry R.J."/>
            <person name="Jayarama X."/>
            <person name="Ming R."/>
            <person name="Nagai C."/>
            <person name="Rounsley S."/>
            <person name="Sankoff D."/>
            <person name="Giuliano G."/>
            <person name="Albert V.A."/>
            <person name="Wincker P."/>
            <person name="Lashermes P."/>
        </authorList>
    </citation>
    <scope>NUCLEOTIDE SEQUENCE [LARGE SCALE GENOMIC DNA]</scope>
    <source>
        <strain evidence="3">cv. DH200-94</strain>
    </source>
</reference>
<gene>
    <name evidence="1" type="ORF">GSCOC_T00011298001</name>
    <name evidence="2" type="ORF">GSCOC_T00011305001</name>
</gene>
<dbReference type="InterPro" id="IPR011009">
    <property type="entry name" value="Kinase-like_dom_sf"/>
</dbReference>
<dbReference type="Proteomes" id="UP000295252">
    <property type="component" value="Chromosome XI"/>
</dbReference>
<reference evidence="2" key="1">
    <citation type="submission" date="2013-11" db="EMBL/GenBank/DDBJ databases">
        <authorList>
            <person name="Genoscope - CEA"/>
        </authorList>
    </citation>
    <scope>NUCLEOTIDE SEQUENCE</scope>
    <source>
        <strain evidence="2">DH200</strain>
    </source>
</reference>
<name>A0A068VDL3_COFCA</name>
<evidence type="ECO:0000313" key="1">
    <source>
        <dbReference type="EMBL" id="CDP18925.1"/>
    </source>
</evidence>
<dbReference type="SUPFAM" id="SSF56112">
    <property type="entry name" value="Protein kinase-like (PK-like)"/>
    <property type="match status" value="1"/>
</dbReference>
<dbReference type="Gramene" id="CDP18925">
    <property type="protein sequence ID" value="CDP18925"/>
    <property type="gene ID" value="GSCOC_T00011298001"/>
</dbReference>
<dbReference type="OrthoDB" id="2013020at2759"/>